<evidence type="ECO:0000313" key="1">
    <source>
        <dbReference type="EMBL" id="PPK76447.1"/>
    </source>
</evidence>
<dbReference type="Gene3D" id="3.40.50.10610">
    <property type="entry name" value="ABC-type transport auxiliary lipoprotein component"/>
    <property type="match status" value="1"/>
</dbReference>
<dbReference type="RefSeq" id="WP_104428173.1">
    <property type="nucleotide sequence ID" value="NZ_PTIZ01000003.1"/>
</dbReference>
<dbReference type="PROSITE" id="PS51257">
    <property type="entry name" value="PROKAR_LIPOPROTEIN"/>
    <property type="match status" value="1"/>
</dbReference>
<proteinExistence type="predicted"/>
<comment type="caution">
    <text evidence="1">The sequence shown here is derived from an EMBL/GenBank/DDBJ whole genome shotgun (WGS) entry which is preliminary data.</text>
</comment>
<dbReference type="AlphaFoldDB" id="A0A2S6HG44"/>
<reference evidence="1 2" key="1">
    <citation type="submission" date="2018-02" db="EMBL/GenBank/DDBJ databases">
        <title>Subsurface microbial communities from deep shales in Ohio and West Virginia, USA.</title>
        <authorList>
            <person name="Wrighton K."/>
        </authorList>
    </citation>
    <scope>NUCLEOTIDE SEQUENCE [LARGE SCALE GENOMIC DNA]</scope>
    <source>
        <strain evidence="1 2">OWC-DMM</strain>
    </source>
</reference>
<dbReference type="EMBL" id="PTIZ01000003">
    <property type="protein sequence ID" value="PPK76447.1"/>
    <property type="molecule type" value="Genomic_DNA"/>
</dbReference>
<organism evidence="1 2">
    <name type="scientific">Methylobacter tundripaludum</name>
    <dbReference type="NCBI Taxonomy" id="173365"/>
    <lineage>
        <taxon>Bacteria</taxon>
        <taxon>Pseudomonadati</taxon>
        <taxon>Pseudomonadota</taxon>
        <taxon>Gammaproteobacteria</taxon>
        <taxon>Methylococcales</taxon>
        <taxon>Methylococcaceae</taxon>
        <taxon>Methylobacter</taxon>
    </lineage>
</organism>
<gene>
    <name evidence="1" type="ORF">B0F87_10354</name>
</gene>
<name>A0A2S6HG44_9GAMM</name>
<protein>
    <submittedName>
        <fullName evidence="1">ABC-type uncharacterized transport system auxiliary subunit</fullName>
    </submittedName>
</protein>
<sequence length="181" mass="20637">MRCLLIGWLVFLSAGCSVTVKQPVLHDFGVSVSTEAQQSKTSVSINAPTWLWDNRIRYRLLFSSPSQVRFYGLDRWIASPPEMFEQLLNLSGKARNYALIIRFQDFEQQFDAPDRARVVLRFSVEAYADNNKQKIGTQEFYLQQPTQTPDAAGAISGFIDLVHEAVEKIRDWVAGLPDHQE</sequence>
<dbReference type="Proteomes" id="UP000240010">
    <property type="component" value="Unassembled WGS sequence"/>
</dbReference>
<accession>A0A2S6HG44</accession>
<dbReference type="SUPFAM" id="SSF159594">
    <property type="entry name" value="XCC0632-like"/>
    <property type="match status" value="1"/>
</dbReference>
<evidence type="ECO:0000313" key="2">
    <source>
        <dbReference type="Proteomes" id="UP000240010"/>
    </source>
</evidence>